<dbReference type="EMBL" id="RJKL01000001">
    <property type="protein sequence ID" value="ROP30937.1"/>
    <property type="molecule type" value="Genomic_DNA"/>
</dbReference>
<dbReference type="AlphaFoldDB" id="A0A3N1GKY0"/>
<evidence type="ECO:0000313" key="2">
    <source>
        <dbReference type="Proteomes" id="UP000271683"/>
    </source>
</evidence>
<name>A0A3N1GKY0_9ACTN</name>
<protein>
    <submittedName>
        <fullName evidence="1">Uncharacterized protein</fullName>
    </submittedName>
</protein>
<sequence length="34" mass="3449">MTSSVTAALVVAVPANAHATGFVAADHRTRKAAR</sequence>
<accession>A0A3N1GKY0</accession>
<organism evidence="1 2">
    <name type="scientific">Couchioplanes caeruleus</name>
    <dbReference type="NCBI Taxonomy" id="56438"/>
    <lineage>
        <taxon>Bacteria</taxon>
        <taxon>Bacillati</taxon>
        <taxon>Actinomycetota</taxon>
        <taxon>Actinomycetes</taxon>
        <taxon>Micromonosporales</taxon>
        <taxon>Micromonosporaceae</taxon>
        <taxon>Couchioplanes</taxon>
    </lineage>
</organism>
<reference evidence="1 2" key="1">
    <citation type="submission" date="2018-11" db="EMBL/GenBank/DDBJ databases">
        <title>Sequencing the genomes of 1000 actinobacteria strains.</title>
        <authorList>
            <person name="Klenk H.-P."/>
        </authorList>
    </citation>
    <scope>NUCLEOTIDE SEQUENCE [LARGE SCALE GENOMIC DNA]</scope>
    <source>
        <strain evidence="1 2">DSM 43634</strain>
    </source>
</reference>
<gene>
    <name evidence="1" type="ORF">EDD30_3822</name>
</gene>
<proteinExistence type="predicted"/>
<dbReference type="Proteomes" id="UP000271683">
    <property type="component" value="Unassembled WGS sequence"/>
</dbReference>
<evidence type="ECO:0000313" key="1">
    <source>
        <dbReference type="EMBL" id="ROP30937.1"/>
    </source>
</evidence>
<comment type="caution">
    <text evidence="1">The sequence shown here is derived from an EMBL/GenBank/DDBJ whole genome shotgun (WGS) entry which is preliminary data.</text>
</comment>